<dbReference type="Proteomes" id="UP000708208">
    <property type="component" value="Unassembled WGS sequence"/>
</dbReference>
<evidence type="ECO:0000313" key="1">
    <source>
        <dbReference type="EMBL" id="CAG7718914.1"/>
    </source>
</evidence>
<sequence length="87" mass="9605">MLDLVLNIFFGLLPINDPCSIRFPKTENRNNTKPLLVLSKANKLDANSMDVKIVDNVTAIQTTISSGLVYNEIISNLEALTPSDVMK</sequence>
<name>A0A8J2K2X8_9HEXA</name>
<protein>
    <submittedName>
        <fullName evidence="1">Uncharacterized protein</fullName>
    </submittedName>
</protein>
<gene>
    <name evidence="1" type="ORF">AFUS01_LOCUS8272</name>
</gene>
<evidence type="ECO:0000313" key="2">
    <source>
        <dbReference type="Proteomes" id="UP000708208"/>
    </source>
</evidence>
<organism evidence="1 2">
    <name type="scientific">Allacma fusca</name>
    <dbReference type="NCBI Taxonomy" id="39272"/>
    <lineage>
        <taxon>Eukaryota</taxon>
        <taxon>Metazoa</taxon>
        <taxon>Ecdysozoa</taxon>
        <taxon>Arthropoda</taxon>
        <taxon>Hexapoda</taxon>
        <taxon>Collembola</taxon>
        <taxon>Symphypleona</taxon>
        <taxon>Sminthuridae</taxon>
        <taxon>Allacma</taxon>
    </lineage>
</organism>
<dbReference type="AlphaFoldDB" id="A0A8J2K2X8"/>
<proteinExistence type="predicted"/>
<accession>A0A8J2K2X8</accession>
<dbReference type="EMBL" id="CAJVCH010057173">
    <property type="protein sequence ID" value="CAG7718914.1"/>
    <property type="molecule type" value="Genomic_DNA"/>
</dbReference>
<keyword evidence="2" id="KW-1185">Reference proteome</keyword>
<comment type="caution">
    <text evidence="1">The sequence shown here is derived from an EMBL/GenBank/DDBJ whole genome shotgun (WGS) entry which is preliminary data.</text>
</comment>
<reference evidence="1" key="1">
    <citation type="submission" date="2021-06" db="EMBL/GenBank/DDBJ databases">
        <authorList>
            <person name="Hodson N. C."/>
            <person name="Mongue J. A."/>
            <person name="Jaron S. K."/>
        </authorList>
    </citation>
    <scope>NUCLEOTIDE SEQUENCE</scope>
</reference>